<feature type="region of interest" description="Disordered" evidence="8">
    <location>
        <begin position="1"/>
        <end position="118"/>
    </location>
</feature>
<feature type="transmembrane region" description="Helical" evidence="7">
    <location>
        <begin position="225"/>
        <end position="245"/>
    </location>
</feature>
<organism evidence="11 12">
    <name type="scientific">Pleurodeles waltl</name>
    <name type="common">Iberian ribbed newt</name>
    <dbReference type="NCBI Taxonomy" id="8319"/>
    <lineage>
        <taxon>Eukaryota</taxon>
        <taxon>Metazoa</taxon>
        <taxon>Chordata</taxon>
        <taxon>Craniata</taxon>
        <taxon>Vertebrata</taxon>
        <taxon>Euteleostomi</taxon>
        <taxon>Amphibia</taxon>
        <taxon>Batrachia</taxon>
        <taxon>Caudata</taxon>
        <taxon>Salamandroidea</taxon>
        <taxon>Salamandridae</taxon>
        <taxon>Pleurodelinae</taxon>
        <taxon>Pleurodeles</taxon>
    </lineage>
</organism>
<comment type="similarity">
    <text evidence="2 7">Belongs to the lipase maturation factor family.</text>
</comment>
<feature type="compositionally biased region" description="Acidic residues" evidence="8">
    <location>
        <begin position="8"/>
        <end position="24"/>
    </location>
</feature>
<feature type="transmembrane region" description="Helical" evidence="7">
    <location>
        <begin position="442"/>
        <end position="460"/>
    </location>
</feature>
<comment type="caution">
    <text evidence="11">The sequence shown here is derived from an EMBL/GenBank/DDBJ whole genome shotgun (WGS) entry which is preliminary data.</text>
</comment>
<evidence type="ECO:0000256" key="6">
    <source>
        <dbReference type="ARBA" id="ARBA00023136"/>
    </source>
</evidence>
<evidence type="ECO:0000259" key="9">
    <source>
        <dbReference type="Pfam" id="PF06762"/>
    </source>
</evidence>
<feature type="domain" description="Lipase maturation factor 1/2 N-terminal" evidence="9">
    <location>
        <begin position="245"/>
        <end position="404"/>
    </location>
</feature>
<dbReference type="Pfam" id="PF25179">
    <property type="entry name" value="LMF1_C"/>
    <property type="match status" value="1"/>
</dbReference>
<dbReference type="InterPro" id="IPR009613">
    <property type="entry name" value="LMF"/>
</dbReference>
<reference evidence="11" key="1">
    <citation type="journal article" date="2022" name="bioRxiv">
        <title>Sequencing and chromosome-scale assembly of the giantPleurodeles waltlgenome.</title>
        <authorList>
            <person name="Brown T."/>
            <person name="Elewa A."/>
            <person name="Iarovenko S."/>
            <person name="Subramanian E."/>
            <person name="Araus A.J."/>
            <person name="Petzold A."/>
            <person name="Susuki M."/>
            <person name="Suzuki K.-i.T."/>
            <person name="Hayashi T."/>
            <person name="Toyoda A."/>
            <person name="Oliveira C."/>
            <person name="Osipova E."/>
            <person name="Leigh N.D."/>
            <person name="Simon A."/>
            <person name="Yun M.H."/>
        </authorList>
    </citation>
    <scope>NUCLEOTIDE SEQUENCE</scope>
    <source>
        <strain evidence="11">20211129_DDA</strain>
        <tissue evidence="11">Liver</tissue>
    </source>
</reference>
<evidence type="ECO:0000313" key="11">
    <source>
        <dbReference type="EMBL" id="KAJ1096110.1"/>
    </source>
</evidence>
<evidence type="ECO:0000256" key="8">
    <source>
        <dbReference type="SAM" id="MobiDB-lite"/>
    </source>
</evidence>
<evidence type="ECO:0000256" key="1">
    <source>
        <dbReference type="ARBA" id="ARBA00004477"/>
    </source>
</evidence>
<feature type="domain" description="Lipase maturation factor 1/2 C-terminal" evidence="10">
    <location>
        <begin position="479"/>
        <end position="622"/>
    </location>
</feature>
<keyword evidence="5 7" id="KW-1133">Transmembrane helix</keyword>
<keyword evidence="3 7" id="KW-0812">Transmembrane</keyword>
<evidence type="ECO:0000256" key="4">
    <source>
        <dbReference type="ARBA" id="ARBA00022824"/>
    </source>
</evidence>
<feature type="transmembrane region" description="Helical" evidence="7">
    <location>
        <begin position="251"/>
        <end position="269"/>
    </location>
</feature>
<comment type="subcellular location">
    <subcellularLocation>
        <location evidence="1 7">Endoplasmic reticulum membrane</location>
        <topology evidence="1 7">Multi-pass membrane protein</topology>
    </subcellularLocation>
</comment>
<evidence type="ECO:0000256" key="7">
    <source>
        <dbReference type="RuleBase" id="RU361229"/>
    </source>
</evidence>
<feature type="transmembrane region" description="Helical" evidence="7">
    <location>
        <begin position="126"/>
        <end position="148"/>
    </location>
</feature>
<dbReference type="Pfam" id="PF06762">
    <property type="entry name" value="LMF1"/>
    <property type="match status" value="1"/>
</dbReference>
<protein>
    <recommendedName>
        <fullName evidence="7">Lipase maturation factor</fullName>
    </recommendedName>
</protein>
<feature type="transmembrane region" description="Helical" evidence="7">
    <location>
        <begin position="338"/>
        <end position="358"/>
    </location>
</feature>
<feature type="transmembrane region" description="Helical" evidence="7">
    <location>
        <begin position="189"/>
        <end position="218"/>
    </location>
</feature>
<evidence type="ECO:0000256" key="2">
    <source>
        <dbReference type="ARBA" id="ARBA00005512"/>
    </source>
</evidence>
<keyword evidence="12" id="KW-1185">Reference proteome</keyword>
<dbReference type="EMBL" id="JANPWB010000014">
    <property type="protein sequence ID" value="KAJ1096110.1"/>
    <property type="molecule type" value="Genomic_DNA"/>
</dbReference>
<feature type="transmembrane region" description="Helical" evidence="7">
    <location>
        <begin position="281"/>
        <end position="299"/>
    </location>
</feature>
<dbReference type="InterPro" id="IPR057433">
    <property type="entry name" value="LMF1/2_C"/>
</dbReference>
<gene>
    <name evidence="11" type="ORF">NDU88_001256</name>
</gene>
<dbReference type="PANTHER" id="PTHR14463:SF10">
    <property type="entry name" value="LIPASE MATURATION FACTOR 1"/>
    <property type="match status" value="1"/>
</dbReference>
<name>A0AAV7M7P6_PLEWA</name>
<keyword evidence="4 7" id="KW-0256">Endoplasmic reticulum</keyword>
<sequence length="644" mass="73466">MAAPADDSSSEEETPEEESEEDTETLERPLRRRTRAHSDAPPAAQLKPLRWRRIRGDPLAAQEEEPVQRRARHDFPPTEGVEPARRRKIQTDVPPAQQEEEGAESSAQGRSTDQQHPPSELQGGYWLVRIVLLRAIALIYCVAFWVAFFQNTQLFGEKGLLPCKLHLENIKRYFGGKINMDSISYAPTILWFLPWSCMDCSLNGIAFFGFVIAAFILITGMANMVFMTLLWIFYLSLINVGQIWYAFGSDTLLLETGFLGIFLCPLWTLSPLPEHTQPSRIVIWGFLWLIFRLMFGAGLNKLAGDPCWRDLTCMDYHYETQMLPTPVSYYLHQMPSSFHTAQVLISLAFELAVPFFLVMGRRMRIFHGVLQIGFQVAQSLSGNLGFMNWLTIVPSIACFDDASIGLLFPSSDGATKDQVHQLESRKAVEPTPRKTTGFNLRACVNIGLGVLIAYLSIPLLQNRLMSPQASKSIFSPLRIVNTYSTFSRITKVRTEIVLQGTSWRNHDDPGAVWEEYEFRCKPGDLKRSPCVLSPFHYRLDWLMWYAALQTYEQNEWVIHLAGKLLAAGNRTSPLLQTNPFLGKNPPRWIRGEQFIYKFSQIGGKHAKDGRWWNRKRIGPYFPPVSISGLKTFFKDRSWPHPPEP</sequence>
<dbReference type="GO" id="GO:0005789">
    <property type="term" value="C:endoplasmic reticulum membrane"/>
    <property type="evidence" value="ECO:0007669"/>
    <property type="project" value="UniProtKB-SubCell"/>
</dbReference>
<proteinExistence type="inferred from homology"/>
<dbReference type="InterPro" id="IPR057434">
    <property type="entry name" value="LMF1/2_N"/>
</dbReference>
<dbReference type="AlphaFoldDB" id="A0AAV7M7P6"/>
<dbReference type="PANTHER" id="PTHR14463">
    <property type="entry name" value="LIPASE MATURATION FACTOR"/>
    <property type="match status" value="1"/>
</dbReference>
<accession>A0AAV7M7P6</accession>
<evidence type="ECO:0000256" key="3">
    <source>
        <dbReference type="ARBA" id="ARBA00022692"/>
    </source>
</evidence>
<evidence type="ECO:0000256" key="5">
    <source>
        <dbReference type="ARBA" id="ARBA00022989"/>
    </source>
</evidence>
<keyword evidence="6 7" id="KW-0472">Membrane</keyword>
<evidence type="ECO:0000313" key="12">
    <source>
        <dbReference type="Proteomes" id="UP001066276"/>
    </source>
</evidence>
<evidence type="ECO:0000259" key="10">
    <source>
        <dbReference type="Pfam" id="PF25179"/>
    </source>
</evidence>
<dbReference type="GO" id="GO:0051604">
    <property type="term" value="P:protein maturation"/>
    <property type="evidence" value="ECO:0007669"/>
    <property type="project" value="InterPro"/>
</dbReference>
<comment type="function">
    <text evidence="7">Involved in the maturation of specific proteins in the endoplasmic reticulum.</text>
</comment>
<dbReference type="Proteomes" id="UP001066276">
    <property type="component" value="Chromosome 10"/>
</dbReference>